<dbReference type="Pfam" id="PF11138">
    <property type="entry name" value="DUF2911"/>
    <property type="match status" value="1"/>
</dbReference>
<protein>
    <submittedName>
        <fullName evidence="2">Dihydrolipoamide dehydrogenase</fullName>
    </submittedName>
</protein>
<name>A0A2K9PLQ2_9FLAO</name>
<gene>
    <name evidence="2" type="ORF">C1H87_04330</name>
</gene>
<dbReference type="Proteomes" id="UP000235826">
    <property type="component" value="Chromosome"/>
</dbReference>
<dbReference type="OrthoDB" id="187854at2"/>
<dbReference type="InterPro" id="IPR021314">
    <property type="entry name" value="DUF2911"/>
</dbReference>
<accession>A0A2K9PLQ2</accession>
<dbReference type="InterPro" id="IPR011990">
    <property type="entry name" value="TPR-like_helical_dom_sf"/>
</dbReference>
<feature type="chain" id="PRO_5014597190" evidence="1">
    <location>
        <begin position="20"/>
        <end position="282"/>
    </location>
</feature>
<dbReference type="RefSeq" id="WP_102754639.1">
    <property type="nucleotide sequence ID" value="NZ_CP025791.1"/>
</dbReference>
<dbReference type="SUPFAM" id="SSF81901">
    <property type="entry name" value="HCP-like"/>
    <property type="match status" value="1"/>
</dbReference>
<evidence type="ECO:0000256" key="1">
    <source>
        <dbReference type="SAM" id="SignalP"/>
    </source>
</evidence>
<sequence>MKKILLIALALTFSFSVNAQVKTPQPSPFSKQEQKVGLTDVTIEYSRPSMKGRTIFGNLVPYGKLWRTGANKNTTITFSDDATIDGQTLKAGSYAIFVKPDAESWEVIFYADTNNWGTPREWDEAKVAAKTSAQVFKLPVKIETFTMSFDDLSNSAATLGLMWEDVYVGVKFEVPTDKAVVASIEGAMNGPSANEYYSAAAYYLAEGKDVKEAVKWIDKAVEMTKDKPRFWFLRKQSLIHAKAGDKKGAISAAKKSLEGAEKAGNADYVKMNKDSLKEWGAL</sequence>
<keyword evidence="3" id="KW-1185">Reference proteome</keyword>
<dbReference type="KEGG" id="fek:C1H87_04330"/>
<dbReference type="AlphaFoldDB" id="A0A2K9PLQ2"/>
<dbReference type="Gene3D" id="1.25.40.10">
    <property type="entry name" value="Tetratricopeptide repeat domain"/>
    <property type="match status" value="1"/>
</dbReference>
<feature type="signal peptide" evidence="1">
    <location>
        <begin position="1"/>
        <end position="19"/>
    </location>
</feature>
<dbReference type="EMBL" id="CP025791">
    <property type="protein sequence ID" value="AUP77980.1"/>
    <property type="molecule type" value="Genomic_DNA"/>
</dbReference>
<proteinExistence type="predicted"/>
<keyword evidence="1" id="KW-0732">Signal</keyword>
<organism evidence="2 3">
    <name type="scientific">Flavivirga eckloniae</name>
    <dbReference type="NCBI Taxonomy" id="1803846"/>
    <lineage>
        <taxon>Bacteria</taxon>
        <taxon>Pseudomonadati</taxon>
        <taxon>Bacteroidota</taxon>
        <taxon>Flavobacteriia</taxon>
        <taxon>Flavobacteriales</taxon>
        <taxon>Flavobacteriaceae</taxon>
        <taxon>Flavivirga</taxon>
    </lineage>
</organism>
<reference evidence="2 3" key="1">
    <citation type="submission" date="2018-01" db="EMBL/GenBank/DDBJ databases">
        <title>Complete genome sequence of Flavivirga eckloniae ECD14 isolated from seaweed Ecklonia cava.</title>
        <authorList>
            <person name="Lee J.H."/>
            <person name="Baik K.S."/>
            <person name="Seong C.N."/>
        </authorList>
    </citation>
    <scope>NUCLEOTIDE SEQUENCE [LARGE SCALE GENOMIC DNA]</scope>
    <source>
        <strain evidence="2 3">ECD14</strain>
    </source>
</reference>
<evidence type="ECO:0000313" key="3">
    <source>
        <dbReference type="Proteomes" id="UP000235826"/>
    </source>
</evidence>
<evidence type="ECO:0000313" key="2">
    <source>
        <dbReference type="EMBL" id="AUP77980.1"/>
    </source>
</evidence>